<keyword evidence="1" id="KW-0812">Transmembrane</keyword>
<feature type="transmembrane region" description="Helical" evidence="1">
    <location>
        <begin position="141"/>
        <end position="159"/>
    </location>
</feature>
<feature type="domain" description="DUF112" evidence="2">
    <location>
        <begin position="19"/>
        <end position="435"/>
    </location>
</feature>
<feature type="transmembrane region" description="Helical" evidence="1">
    <location>
        <begin position="313"/>
        <end position="335"/>
    </location>
</feature>
<dbReference type="EMBL" id="JARXIC010000003">
    <property type="protein sequence ID" value="MDQ8193307.1"/>
    <property type="molecule type" value="Genomic_DNA"/>
</dbReference>
<dbReference type="Proteomes" id="UP001243717">
    <property type="component" value="Unassembled WGS sequence"/>
</dbReference>
<evidence type="ECO:0000256" key="1">
    <source>
        <dbReference type="SAM" id="Phobius"/>
    </source>
</evidence>
<dbReference type="RefSeq" id="WP_308983811.1">
    <property type="nucleotide sequence ID" value="NZ_JARXIC010000003.1"/>
</dbReference>
<dbReference type="PANTHER" id="PTHR35342:SF5">
    <property type="entry name" value="TRICARBOXYLIC TRANSPORT PROTEIN"/>
    <property type="match status" value="1"/>
</dbReference>
<reference evidence="3 4" key="1">
    <citation type="submission" date="2023-04" db="EMBL/GenBank/DDBJ databases">
        <title>A novel bacteria isolated from coastal sediment.</title>
        <authorList>
            <person name="Liu X.-J."/>
            <person name="Du Z.-J."/>
        </authorList>
    </citation>
    <scope>NUCLEOTIDE SEQUENCE [LARGE SCALE GENOMIC DNA]</scope>
    <source>
        <strain evidence="3 4">SDUM461004</strain>
    </source>
</reference>
<organism evidence="3 4">
    <name type="scientific">Thalassobacterium sedimentorum</name>
    <dbReference type="NCBI Taxonomy" id="3041258"/>
    <lineage>
        <taxon>Bacteria</taxon>
        <taxon>Pseudomonadati</taxon>
        <taxon>Verrucomicrobiota</taxon>
        <taxon>Opitutia</taxon>
        <taxon>Puniceicoccales</taxon>
        <taxon>Coraliomargaritaceae</taxon>
        <taxon>Thalassobacterium</taxon>
    </lineage>
</organism>
<feature type="transmembrane region" description="Helical" evidence="1">
    <location>
        <begin position="465"/>
        <end position="483"/>
    </location>
</feature>
<keyword evidence="4" id="KW-1185">Reference proteome</keyword>
<feature type="transmembrane region" description="Helical" evidence="1">
    <location>
        <begin position="166"/>
        <end position="183"/>
    </location>
</feature>
<accession>A0ABU1AET3</accession>
<dbReference type="InterPro" id="IPR002823">
    <property type="entry name" value="DUF112_TM"/>
</dbReference>
<evidence type="ECO:0000313" key="4">
    <source>
        <dbReference type="Proteomes" id="UP001243717"/>
    </source>
</evidence>
<comment type="caution">
    <text evidence="3">The sequence shown here is derived from an EMBL/GenBank/DDBJ whole genome shotgun (WGS) entry which is preliminary data.</text>
</comment>
<proteinExistence type="predicted"/>
<feature type="transmembrane region" description="Helical" evidence="1">
    <location>
        <begin position="355"/>
        <end position="378"/>
    </location>
</feature>
<feature type="transmembrane region" description="Helical" evidence="1">
    <location>
        <begin position="48"/>
        <end position="71"/>
    </location>
</feature>
<evidence type="ECO:0000313" key="3">
    <source>
        <dbReference type="EMBL" id="MDQ8193307.1"/>
    </source>
</evidence>
<dbReference type="Pfam" id="PF01970">
    <property type="entry name" value="TctA"/>
    <property type="match status" value="1"/>
</dbReference>
<feature type="transmembrane region" description="Helical" evidence="1">
    <location>
        <begin position="390"/>
        <end position="414"/>
    </location>
</feature>
<keyword evidence="1" id="KW-0472">Membrane</keyword>
<feature type="transmembrane region" description="Helical" evidence="1">
    <location>
        <begin position="203"/>
        <end position="222"/>
    </location>
</feature>
<feature type="transmembrane region" description="Helical" evidence="1">
    <location>
        <begin position="106"/>
        <end position="129"/>
    </location>
</feature>
<keyword evidence="1" id="KW-1133">Transmembrane helix</keyword>
<sequence>MEIFNEVLVNGSSIQVWVALLAGVMAGMIFGALPGLSATMGVALLIPFTFDLSIMPALALLIGVYCAAVYGGSIPAILFRTPGTPASAATIFDGAVLAARGEAGKALSVAALSALVGGVIGTLLLIALTPQISRFALRFGPPEYFALATFGLSMIVAISESSVRKGLIVAVFGLLISTVGMDPLTGYPRFIYGQASLMEGMPFIPALIGLFAIAEVLSMGGLKSGNTASSESKIARFPSGSDVRRSTPTILKSSFLGTFVGATPGAGSDIAAFLAYSIARQQAGKGDKFGEGEVKGVAAPEAAKTAGTAGAMIPLLALGLPGDSVTAVLIGAFILHGVQPGPLLFQDHSGLAYSIFATVLFAHILVFIVAVSGVRILLRVNQIDRRFLQSGILILSLVGAFALRNNLADVWLALAFGVLGYALRRGGYPVAPLLLALILGPLAEENLRRALILSGGDYAIFIQRPITVVLLLAGIAALFYGLIRRRGAPA</sequence>
<evidence type="ECO:0000259" key="2">
    <source>
        <dbReference type="Pfam" id="PF01970"/>
    </source>
</evidence>
<protein>
    <submittedName>
        <fullName evidence="3">Tripartite tricarboxylate transporter permease</fullName>
    </submittedName>
</protein>
<feature type="transmembrane region" description="Helical" evidence="1">
    <location>
        <begin position="14"/>
        <end position="36"/>
    </location>
</feature>
<name>A0ABU1AET3_9BACT</name>
<dbReference type="PANTHER" id="PTHR35342">
    <property type="entry name" value="TRICARBOXYLIC TRANSPORT PROTEIN"/>
    <property type="match status" value="1"/>
</dbReference>
<gene>
    <name evidence="3" type="ORF">QEH59_02645</name>
</gene>